<protein>
    <recommendedName>
        <fullName evidence="1">Peptidase S9 prolyl oligopeptidase catalytic domain-containing protein</fullName>
    </recommendedName>
</protein>
<dbReference type="AlphaFoldDB" id="A0AAU9N451"/>
<dbReference type="Proteomes" id="UP001157418">
    <property type="component" value="Unassembled WGS sequence"/>
</dbReference>
<dbReference type="Gene3D" id="3.40.50.1820">
    <property type="entry name" value="alpha/beta hydrolase"/>
    <property type="match status" value="1"/>
</dbReference>
<accession>A0AAU9N451</accession>
<sequence length="360" mass="40644">MEPVESAANLRSQYLEVLRSRRSPPVPLLKLPAKPVVEPLYQAMPIELVDFKAMKSYPKARINVKELLNEENFYLTTEEGEQGRLPVLILSMKESTQSKRPAVVYLHPSNANKEYLCPLLEVYASRGYIAIAIDARYHGERAKTPTAYQDALVSSWIRGDTMPFIYDTVWDLIKLADYLTTQRPDIDHSKIGITGNSLGGMHAWFAAFIDTRYSVAVLVNTVQSFRWAIDNDQWQARVDTVKPVFEVARIDLGKEAIDKEVVEKVCSIKIAKSAGLESEFDSPYTVPLIAPRPLLIINGEDDPRCPTKGIDVTIYKTQKAFEDAQCLNHFKVIIEPGIGHEVTSSMLKEVSDWLDKFLKP</sequence>
<organism evidence="2 3">
    <name type="scientific">Lactuca virosa</name>
    <dbReference type="NCBI Taxonomy" id="75947"/>
    <lineage>
        <taxon>Eukaryota</taxon>
        <taxon>Viridiplantae</taxon>
        <taxon>Streptophyta</taxon>
        <taxon>Embryophyta</taxon>
        <taxon>Tracheophyta</taxon>
        <taxon>Spermatophyta</taxon>
        <taxon>Magnoliopsida</taxon>
        <taxon>eudicotyledons</taxon>
        <taxon>Gunneridae</taxon>
        <taxon>Pentapetalae</taxon>
        <taxon>asterids</taxon>
        <taxon>campanulids</taxon>
        <taxon>Asterales</taxon>
        <taxon>Asteraceae</taxon>
        <taxon>Cichorioideae</taxon>
        <taxon>Cichorieae</taxon>
        <taxon>Lactucinae</taxon>
        <taxon>Lactuca</taxon>
    </lineage>
</organism>
<evidence type="ECO:0000259" key="1">
    <source>
        <dbReference type="Pfam" id="PF00326"/>
    </source>
</evidence>
<evidence type="ECO:0000313" key="3">
    <source>
        <dbReference type="Proteomes" id="UP001157418"/>
    </source>
</evidence>
<dbReference type="Pfam" id="PF00326">
    <property type="entry name" value="Peptidase_S9"/>
    <property type="match status" value="1"/>
</dbReference>
<dbReference type="EMBL" id="CAKMRJ010003334">
    <property type="protein sequence ID" value="CAH1432944.1"/>
    <property type="molecule type" value="Genomic_DNA"/>
</dbReference>
<feature type="domain" description="Peptidase S9 prolyl oligopeptidase catalytic" evidence="1">
    <location>
        <begin position="167"/>
        <end position="344"/>
    </location>
</feature>
<dbReference type="InterPro" id="IPR001375">
    <property type="entry name" value="Peptidase_S9_cat"/>
</dbReference>
<gene>
    <name evidence="2" type="ORF">LVIROSA_LOCUS19564</name>
</gene>
<dbReference type="PANTHER" id="PTHR47381">
    <property type="entry name" value="ALPHA/BETA-HYDROLASES SUPERFAMILY PROTEIN"/>
    <property type="match status" value="1"/>
</dbReference>
<dbReference type="PANTHER" id="PTHR47381:SF3">
    <property type="entry name" value="ALPHA_BETA-HYDROLASES SUPERFAMILY PROTEIN"/>
    <property type="match status" value="1"/>
</dbReference>
<reference evidence="2 3" key="1">
    <citation type="submission" date="2022-01" db="EMBL/GenBank/DDBJ databases">
        <authorList>
            <person name="Xiong W."/>
            <person name="Schranz E."/>
        </authorList>
    </citation>
    <scope>NUCLEOTIDE SEQUENCE [LARGE SCALE GENOMIC DNA]</scope>
</reference>
<dbReference type="InterPro" id="IPR029058">
    <property type="entry name" value="AB_hydrolase_fold"/>
</dbReference>
<dbReference type="SUPFAM" id="SSF53474">
    <property type="entry name" value="alpha/beta-Hydrolases"/>
    <property type="match status" value="1"/>
</dbReference>
<comment type="caution">
    <text evidence="2">The sequence shown here is derived from an EMBL/GenBank/DDBJ whole genome shotgun (WGS) entry which is preliminary data.</text>
</comment>
<name>A0AAU9N451_9ASTR</name>
<evidence type="ECO:0000313" key="2">
    <source>
        <dbReference type="EMBL" id="CAH1432944.1"/>
    </source>
</evidence>
<dbReference type="GO" id="GO:0008236">
    <property type="term" value="F:serine-type peptidase activity"/>
    <property type="evidence" value="ECO:0007669"/>
    <property type="project" value="InterPro"/>
</dbReference>
<dbReference type="GO" id="GO:0006508">
    <property type="term" value="P:proteolysis"/>
    <property type="evidence" value="ECO:0007669"/>
    <property type="project" value="InterPro"/>
</dbReference>
<proteinExistence type="predicted"/>
<keyword evidence="3" id="KW-1185">Reference proteome</keyword>